<dbReference type="PRINTS" id="PR00363">
    <property type="entry name" value="CYTOCHROMEB5"/>
</dbReference>
<evidence type="ECO:0000256" key="13">
    <source>
        <dbReference type="RuleBase" id="RU362121"/>
    </source>
</evidence>
<dbReference type="InterPro" id="IPR018506">
    <property type="entry name" value="Cyt_B5_heme-BS"/>
</dbReference>
<dbReference type="GO" id="GO:0005789">
    <property type="term" value="C:endoplasmic reticulum membrane"/>
    <property type="evidence" value="ECO:0007669"/>
    <property type="project" value="UniProtKB-SubCell"/>
</dbReference>
<dbReference type="Proteomes" id="UP000186303">
    <property type="component" value="Chromosome 2"/>
</dbReference>
<keyword evidence="6" id="KW-0256">Endoplasmic reticulum</keyword>
<evidence type="ECO:0000256" key="1">
    <source>
        <dbReference type="ARBA" id="ARBA00004131"/>
    </source>
</evidence>
<dbReference type="PROSITE" id="PS50255">
    <property type="entry name" value="CYTOCHROME_B5_2"/>
    <property type="match status" value="1"/>
</dbReference>
<evidence type="ECO:0000256" key="5">
    <source>
        <dbReference type="ARBA" id="ARBA00022723"/>
    </source>
</evidence>
<evidence type="ECO:0000256" key="7">
    <source>
        <dbReference type="ARBA" id="ARBA00022848"/>
    </source>
</evidence>
<evidence type="ECO:0000256" key="2">
    <source>
        <dbReference type="ARBA" id="ARBA00022448"/>
    </source>
</evidence>
<keyword evidence="3 13" id="KW-0349">Heme</keyword>
<accession>A0A1M8A3J2</accession>
<feature type="domain" description="Cytochrome b5 heme-binding" evidence="14">
    <location>
        <begin position="3"/>
        <end position="79"/>
    </location>
</feature>
<dbReference type="SUPFAM" id="SSF55856">
    <property type="entry name" value="Cytochrome b5-like heme/steroid binding domain"/>
    <property type="match status" value="1"/>
</dbReference>
<comment type="subcellular location">
    <subcellularLocation>
        <location evidence="1">Endoplasmic reticulum membrane</location>
        <topology evidence="1">Single-pass membrane protein</topology>
        <orientation evidence="1">Cytoplasmic side</orientation>
    </subcellularLocation>
    <subcellularLocation>
        <location evidence="11">Microsome membrane</location>
        <topology evidence="11">Single-pass membrane protein</topology>
        <orientation evidence="11">Cytoplasmic side</orientation>
    </subcellularLocation>
</comment>
<dbReference type="EMBL" id="LT671822">
    <property type="protein sequence ID" value="SHO77020.1"/>
    <property type="molecule type" value="Genomic_DNA"/>
</dbReference>
<dbReference type="PANTHER" id="PTHR19359:SF150">
    <property type="entry name" value="CYTOCHROME B5"/>
    <property type="match status" value="1"/>
</dbReference>
<evidence type="ECO:0000256" key="8">
    <source>
        <dbReference type="ARBA" id="ARBA00022982"/>
    </source>
</evidence>
<dbReference type="GO" id="GO:0020037">
    <property type="term" value="F:heme binding"/>
    <property type="evidence" value="ECO:0007669"/>
    <property type="project" value="UniProtKB-UniRule"/>
</dbReference>
<dbReference type="InterPro" id="IPR036400">
    <property type="entry name" value="Cyt_B5-like_heme/steroid_sf"/>
</dbReference>
<keyword evidence="7" id="KW-0492">Microsome</keyword>
<gene>
    <name evidence="15" type="ORF">MSYG_1360</name>
</gene>
<keyword evidence="10 13" id="KW-0472">Membrane</keyword>
<keyword evidence="13" id="KW-1133">Transmembrane helix</keyword>
<protein>
    <submittedName>
        <fullName evidence="15">Similar to S.cerevisiae protein CYB5 (Cytochrome b5)</fullName>
    </submittedName>
</protein>
<dbReference type="OrthoDB" id="260519at2759"/>
<organism evidence="15 16">
    <name type="scientific">Malassezia sympodialis (strain ATCC 42132)</name>
    <name type="common">Atopic eczema-associated yeast</name>
    <dbReference type="NCBI Taxonomy" id="1230383"/>
    <lineage>
        <taxon>Eukaryota</taxon>
        <taxon>Fungi</taxon>
        <taxon>Dikarya</taxon>
        <taxon>Basidiomycota</taxon>
        <taxon>Ustilaginomycotina</taxon>
        <taxon>Malasseziomycetes</taxon>
        <taxon>Malasseziales</taxon>
        <taxon>Malasseziaceae</taxon>
        <taxon>Malassezia</taxon>
    </lineage>
</organism>
<dbReference type="PROSITE" id="PS00191">
    <property type="entry name" value="CYTOCHROME_B5_1"/>
    <property type="match status" value="1"/>
</dbReference>
<dbReference type="FunFam" id="3.10.120.10:FF:000002">
    <property type="entry name" value="Cytochrome b5 type B"/>
    <property type="match status" value="1"/>
</dbReference>
<evidence type="ECO:0000256" key="11">
    <source>
        <dbReference type="ARBA" id="ARBA00037877"/>
    </source>
</evidence>
<proteinExistence type="inferred from homology"/>
<evidence type="ECO:0000256" key="10">
    <source>
        <dbReference type="ARBA" id="ARBA00023136"/>
    </source>
</evidence>
<dbReference type="GO" id="GO:0046872">
    <property type="term" value="F:metal ion binding"/>
    <property type="evidence" value="ECO:0007669"/>
    <property type="project" value="UniProtKB-UniRule"/>
</dbReference>
<dbReference type="STRING" id="1230383.A0A1M8A3J2"/>
<keyword evidence="8" id="KW-0249">Electron transport</keyword>
<dbReference type="Pfam" id="PF00173">
    <property type="entry name" value="Cyt-b5"/>
    <property type="match status" value="1"/>
</dbReference>
<keyword evidence="4 13" id="KW-0812">Transmembrane</keyword>
<sequence length="126" mass="13864">MASRQITFAEVCEHKTEESLWIVIDNKVYDVTKFLTEHPGGDEVLLTEACKDATEPFEDVGHSEDARETLKTFFIGDLADPENMPKSGKKASDMMGANPGGSPPLIVIVAIAAVAAYFIYNHYVKK</sequence>
<dbReference type="VEuPathDB" id="FungiDB:MSYG_1360"/>
<evidence type="ECO:0000256" key="6">
    <source>
        <dbReference type="ARBA" id="ARBA00022824"/>
    </source>
</evidence>
<feature type="transmembrane region" description="Helical" evidence="13">
    <location>
        <begin position="102"/>
        <end position="120"/>
    </location>
</feature>
<dbReference type="InterPro" id="IPR001199">
    <property type="entry name" value="Cyt_B5-like_heme/steroid-bd"/>
</dbReference>
<keyword evidence="5 13" id="KW-0479">Metal-binding</keyword>
<dbReference type="AlphaFoldDB" id="A0A1M8A3J2"/>
<keyword evidence="2" id="KW-0813">Transport</keyword>
<dbReference type="Gene3D" id="3.10.120.10">
    <property type="entry name" value="Cytochrome b5-like heme/steroid binding domain"/>
    <property type="match status" value="1"/>
</dbReference>
<evidence type="ECO:0000313" key="16">
    <source>
        <dbReference type="Proteomes" id="UP000186303"/>
    </source>
</evidence>
<evidence type="ECO:0000256" key="9">
    <source>
        <dbReference type="ARBA" id="ARBA00023004"/>
    </source>
</evidence>
<keyword evidence="16" id="KW-1185">Reference proteome</keyword>
<evidence type="ECO:0000259" key="14">
    <source>
        <dbReference type="PROSITE" id="PS50255"/>
    </source>
</evidence>
<keyword evidence="9 13" id="KW-0408">Iron</keyword>
<dbReference type="PANTHER" id="PTHR19359">
    <property type="entry name" value="CYTOCHROME B5"/>
    <property type="match status" value="1"/>
</dbReference>
<evidence type="ECO:0000256" key="4">
    <source>
        <dbReference type="ARBA" id="ARBA00022692"/>
    </source>
</evidence>
<reference evidence="16" key="1">
    <citation type="journal article" date="2017" name="Nucleic Acids Res.">
        <title>Proteogenomics produces comprehensive and highly accurate protein-coding gene annotation in a complete genome assembly of Malassezia sympodialis.</title>
        <authorList>
            <person name="Zhu Y."/>
            <person name="Engstroem P.G."/>
            <person name="Tellgren-Roth C."/>
            <person name="Baudo C.D."/>
            <person name="Kennell J.C."/>
            <person name="Sun S."/>
            <person name="Billmyre R.B."/>
            <person name="Schroeder M.S."/>
            <person name="Andersson A."/>
            <person name="Holm T."/>
            <person name="Sigurgeirsson B."/>
            <person name="Wu G."/>
            <person name="Sankaranarayanan S.R."/>
            <person name="Siddharthan R."/>
            <person name="Sanyal K."/>
            <person name="Lundeberg J."/>
            <person name="Nystedt B."/>
            <person name="Boekhout T."/>
            <person name="Dawson T.L. Jr."/>
            <person name="Heitman J."/>
            <person name="Scheynius A."/>
            <person name="Lehtioe J."/>
        </authorList>
    </citation>
    <scope>NUCLEOTIDE SEQUENCE [LARGE SCALE GENOMIC DNA]</scope>
    <source>
        <strain evidence="16">ATCC 42132</strain>
    </source>
</reference>
<dbReference type="SMART" id="SM01117">
    <property type="entry name" value="Cyt-b5"/>
    <property type="match status" value="1"/>
</dbReference>
<comment type="similarity">
    <text evidence="12 13">Belongs to the cytochrome b5 family.</text>
</comment>
<dbReference type="OMA" id="ICQETET"/>
<name>A0A1M8A3J2_MALS4</name>
<evidence type="ECO:0000313" key="15">
    <source>
        <dbReference type="EMBL" id="SHO77020.1"/>
    </source>
</evidence>
<dbReference type="InterPro" id="IPR050668">
    <property type="entry name" value="Cytochrome_b5"/>
</dbReference>
<evidence type="ECO:0000256" key="12">
    <source>
        <dbReference type="ARBA" id="ARBA00038168"/>
    </source>
</evidence>
<evidence type="ECO:0000256" key="3">
    <source>
        <dbReference type="ARBA" id="ARBA00022617"/>
    </source>
</evidence>